<evidence type="ECO:0000313" key="2">
    <source>
        <dbReference type="EMBL" id="SEO99943.1"/>
    </source>
</evidence>
<gene>
    <name evidence="2" type="ORF">SAMN05216388_102641</name>
</gene>
<dbReference type="EMBL" id="FOCX01000026">
    <property type="protein sequence ID" value="SEO99943.1"/>
    <property type="molecule type" value="Genomic_DNA"/>
</dbReference>
<keyword evidence="3" id="KW-1185">Reference proteome</keyword>
<dbReference type="AlphaFoldDB" id="A0A1H8UAS1"/>
<proteinExistence type="predicted"/>
<protein>
    <submittedName>
        <fullName evidence="2">Uncharacterized protein</fullName>
    </submittedName>
</protein>
<organism evidence="2 3">
    <name type="scientific">Halorientalis persicus</name>
    <dbReference type="NCBI Taxonomy" id="1367881"/>
    <lineage>
        <taxon>Archaea</taxon>
        <taxon>Methanobacteriati</taxon>
        <taxon>Methanobacteriota</taxon>
        <taxon>Stenosarchaea group</taxon>
        <taxon>Halobacteria</taxon>
        <taxon>Halobacteriales</taxon>
        <taxon>Haloarculaceae</taxon>
        <taxon>Halorientalis</taxon>
    </lineage>
</organism>
<dbReference type="RefSeq" id="WP_092663368.1">
    <property type="nucleotide sequence ID" value="NZ_FOCX01000026.1"/>
</dbReference>
<evidence type="ECO:0000256" key="1">
    <source>
        <dbReference type="SAM" id="MobiDB-lite"/>
    </source>
</evidence>
<feature type="region of interest" description="Disordered" evidence="1">
    <location>
        <begin position="111"/>
        <end position="131"/>
    </location>
</feature>
<feature type="compositionally biased region" description="Basic and acidic residues" evidence="1">
    <location>
        <begin position="35"/>
        <end position="77"/>
    </location>
</feature>
<feature type="region of interest" description="Disordered" evidence="1">
    <location>
        <begin position="1"/>
        <end position="79"/>
    </location>
</feature>
<dbReference type="Proteomes" id="UP000198775">
    <property type="component" value="Unassembled WGS sequence"/>
</dbReference>
<reference evidence="3" key="1">
    <citation type="submission" date="2016-10" db="EMBL/GenBank/DDBJ databases">
        <authorList>
            <person name="Varghese N."/>
            <person name="Submissions S."/>
        </authorList>
    </citation>
    <scope>NUCLEOTIDE SEQUENCE [LARGE SCALE GENOMIC DNA]</scope>
    <source>
        <strain evidence="3">IBRC-M 10043</strain>
    </source>
</reference>
<feature type="compositionally biased region" description="Polar residues" evidence="1">
    <location>
        <begin position="21"/>
        <end position="32"/>
    </location>
</feature>
<accession>A0A1H8UAS1</accession>
<evidence type="ECO:0000313" key="3">
    <source>
        <dbReference type="Proteomes" id="UP000198775"/>
    </source>
</evidence>
<name>A0A1H8UAS1_9EURY</name>
<sequence>MSNSQQATAPAAEPSLDPVPETTTVVSPNRPLTRNARDALKPYGIRSRDDPREPGRQTVIELERRPPTSLREQHELTVDEPPVAEFDTGQETVQIYPDRVLAGAVEASLDPADALEQAKQRDDWDQTQDNT</sequence>